<evidence type="ECO:0000256" key="5">
    <source>
        <dbReference type="SAM" id="MobiDB-lite"/>
    </source>
</evidence>
<name>A0ABU0Q2A7_STRAH</name>
<gene>
    <name evidence="7" type="ORF">QFZ56_003761</name>
</gene>
<evidence type="ECO:0000313" key="8">
    <source>
        <dbReference type="Proteomes" id="UP001243364"/>
    </source>
</evidence>
<dbReference type="SUPFAM" id="SSF55729">
    <property type="entry name" value="Acyl-CoA N-acyltransferases (Nat)"/>
    <property type="match status" value="1"/>
</dbReference>
<evidence type="ECO:0000256" key="3">
    <source>
        <dbReference type="ARBA" id="ARBA00020586"/>
    </source>
</evidence>
<evidence type="ECO:0000259" key="6">
    <source>
        <dbReference type="SMART" id="SM01006"/>
    </source>
</evidence>
<evidence type="ECO:0000256" key="4">
    <source>
        <dbReference type="ARBA" id="ARBA00031122"/>
    </source>
</evidence>
<dbReference type="SMART" id="SM01006">
    <property type="entry name" value="AlcB"/>
    <property type="match status" value="1"/>
</dbReference>
<proteinExistence type="predicted"/>
<evidence type="ECO:0000256" key="1">
    <source>
        <dbReference type="ARBA" id="ARBA00003818"/>
    </source>
</evidence>
<comment type="function">
    <text evidence="1">Acyltransferase required for the direct transfer of medium- to long-chain fatty acyl moieties from a carrier protein (MbtL) on to the epsilon-amino group of lysine residue in the mycobactin core.</text>
</comment>
<dbReference type="PANTHER" id="PTHR31438:SF1">
    <property type="entry name" value="LYSINE N-ACYLTRANSFERASE C17G9.06C-RELATED"/>
    <property type="match status" value="1"/>
</dbReference>
<keyword evidence="8" id="KW-1185">Reference proteome</keyword>
<feature type="domain" description="Acyltransferase MbtK/IucB-like conserved" evidence="6">
    <location>
        <begin position="60"/>
        <end position="108"/>
    </location>
</feature>
<organism evidence="7 8">
    <name type="scientific">Streptomyces achromogenes</name>
    <dbReference type="NCBI Taxonomy" id="67255"/>
    <lineage>
        <taxon>Bacteria</taxon>
        <taxon>Bacillati</taxon>
        <taxon>Actinomycetota</taxon>
        <taxon>Actinomycetes</taxon>
        <taxon>Kitasatosporales</taxon>
        <taxon>Streptomycetaceae</taxon>
        <taxon>Streptomyces</taxon>
    </lineage>
</organism>
<comment type="pathway">
    <text evidence="2">Siderophore biosynthesis; mycobactin biosynthesis.</text>
</comment>
<feature type="region of interest" description="Disordered" evidence="5">
    <location>
        <begin position="1"/>
        <end position="44"/>
    </location>
</feature>
<dbReference type="InterPro" id="IPR019432">
    <property type="entry name" value="Acyltransferase_MbtK/IucB-like"/>
</dbReference>
<sequence length="237" mass="25318">MADRSAAGYDRSVLADDSSAPEGARGPAPQHAPGDAPHHIPAPPCVHRQTVGGLGVVGIRPLDAEADADVVHGWVREERAAFWGMNGLTRDQVADIYAHMDGLDTHHAFLVELDGVPVALFQTYEPAADRVGDCYEVAAGDLGIHLLLAPAGARGARSGWSSALMGVLASYVLLGLDRPRVVVDPDVRNEKAIARFLRQGFEAGPVVTLPEIDLPDVYLPEKKARLAFLRREVAFPA</sequence>
<dbReference type="InterPro" id="IPR016181">
    <property type="entry name" value="Acyl_CoA_acyltransferase"/>
</dbReference>
<protein>
    <recommendedName>
        <fullName evidence="3">Lysine N-acyltransferase MbtK</fullName>
    </recommendedName>
    <alternativeName>
        <fullName evidence="4">Mycobactin synthase protein K</fullName>
    </alternativeName>
</protein>
<accession>A0ABU0Q2A7</accession>
<dbReference type="EMBL" id="JAUSYA010000001">
    <property type="protein sequence ID" value="MDQ0684798.1"/>
    <property type="molecule type" value="Genomic_DNA"/>
</dbReference>
<dbReference type="RefSeq" id="WP_307044246.1">
    <property type="nucleotide sequence ID" value="NZ_JAUSYA010000001.1"/>
</dbReference>
<dbReference type="Proteomes" id="UP001243364">
    <property type="component" value="Unassembled WGS sequence"/>
</dbReference>
<evidence type="ECO:0000313" key="7">
    <source>
        <dbReference type="EMBL" id="MDQ0684798.1"/>
    </source>
</evidence>
<dbReference type="Pfam" id="PF13523">
    <property type="entry name" value="Acetyltransf_8"/>
    <property type="match status" value="1"/>
</dbReference>
<comment type="caution">
    <text evidence="7">The sequence shown here is derived from an EMBL/GenBank/DDBJ whole genome shotgun (WGS) entry which is preliminary data.</text>
</comment>
<evidence type="ECO:0000256" key="2">
    <source>
        <dbReference type="ARBA" id="ARBA00005102"/>
    </source>
</evidence>
<reference evidence="7 8" key="1">
    <citation type="submission" date="2023-07" db="EMBL/GenBank/DDBJ databases">
        <title>Comparative genomics of wheat-associated soil bacteria to identify genetic determinants of phenazine resistance.</title>
        <authorList>
            <person name="Mouncey N."/>
        </authorList>
    </citation>
    <scope>NUCLEOTIDE SEQUENCE [LARGE SCALE GENOMIC DNA]</scope>
    <source>
        <strain evidence="7 8">W4I19-2</strain>
    </source>
</reference>
<dbReference type="PANTHER" id="PTHR31438">
    <property type="entry name" value="LYSINE N-ACYLTRANSFERASE C17G9.06C-RELATED"/>
    <property type="match status" value="1"/>
</dbReference>
<dbReference type="Gene3D" id="3.40.630.30">
    <property type="match status" value="1"/>
</dbReference>